<evidence type="ECO:0000313" key="2">
    <source>
        <dbReference type="EMBL" id="MST86747.1"/>
    </source>
</evidence>
<dbReference type="SUPFAM" id="SSF109797">
    <property type="entry name" value="Bacteriocin immunity protein-like"/>
    <property type="match status" value="1"/>
</dbReference>
<dbReference type="InterPro" id="IPR023130">
    <property type="entry name" value="Ta0600-like_sf"/>
</dbReference>
<dbReference type="EMBL" id="VUMX01000007">
    <property type="protein sequence ID" value="MST86747.1"/>
    <property type="molecule type" value="Genomic_DNA"/>
</dbReference>
<dbReference type="InterPro" id="IPR015046">
    <property type="entry name" value="LciA_Immunity-like"/>
</dbReference>
<evidence type="ECO:0000256" key="1">
    <source>
        <dbReference type="ARBA" id="ARBA00023025"/>
    </source>
</evidence>
<dbReference type="GO" id="GO:0030153">
    <property type="term" value="P:bacteriocin immunity"/>
    <property type="evidence" value="ECO:0007669"/>
    <property type="project" value="UniProtKB-KW"/>
</dbReference>
<dbReference type="Pfam" id="PF08951">
    <property type="entry name" value="EntA_Immun"/>
    <property type="match status" value="1"/>
</dbReference>
<proteinExistence type="predicted"/>
<dbReference type="OrthoDB" id="2326251at2"/>
<name>A0A6A8MDA3_9LACO</name>
<comment type="caution">
    <text evidence="2">The sequence shown here is derived from an EMBL/GenBank/DDBJ whole genome shotgun (WGS) entry which is preliminary data.</text>
</comment>
<keyword evidence="1" id="KW-0079">Bacteriocin immunity</keyword>
<dbReference type="Proteomes" id="UP000438120">
    <property type="component" value="Unassembled WGS sequence"/>
</dbReference>
<gene>
    <name evidence="2" type="ORF">FYJ62_03610</name>
</gene>
<accession>A0A6A8MDA3</accession>
<sequence length="130" mass="15263">MQIFVKKNQQKEEITEKTGKLLKSFYNSFFSDIFNEMNIDRYRPIRDATGMVINKFTANDHPLANAGKLVLFIQAYLAMNQFHLTKEQQQMLQELADLTKHVNLNYVYISPLDSMDQFLPEREKNGLKLL</sequence>
<dbReference type="Gene3D" id="1.20.1440.50">
    <property type="entry name" value="Ta0600-like"/>
    <property type="match status" value="1"/>
</dbReference>
<protein>
    <submittedName>
        <fullName evidence="2">Bacteriocin immunity protein</fullName>
    </submittedName>
</protein>
<reference evidence="2 3" key="1">
    <citation type="submission" date="2019-08" db="EMBL/GenBank/DDBJ databases">
        <title>In-depth cultivation of the pig gut microbiome towards novel bacterial diversity and tailored functional studies.</title>
        <authorList>
            <person name="Wylensek D."/>
            <person name="Hitch T.C.A."/>
            <person name="Clavel T."/>
        </authorList>
    </citation>
    <scope>NUCLEOTIDE SEQUENCE [LARGE SCALE GENOMIC DNA]</scope>
    <source>
        <strain evidence="2 3">Bifido-178-WT-2B</strain>
    </source>
</reference>
<organism evidence="2 3">
    <name type="scientific">Lactobacillus porci</name>
    <dbReference type="NCBI Taxonomy" id="2012477"/>
    <lineage>
        <taxon>Bacteria</taxon>
        <taxon>Bacillati</taxon>
        <taxon>Bacillota</taxon>
        <taxon>Bacilli</taxon>
        <taxon>Lactobacillales</taxon>
        <taxon>Lactobacillaceae</taxon>
        <taxon>Lactobacillus</taxon>
    </lineage>
</organism>
<evidence type="ECO:0000313" key="3">
    <source>
        <dbReference type="Proteomes" id="UP000438120"/>
    </source>
</evidence>
<dbReference type="AlphaFoldDB" id="A0A6A8MDA3"/>
<keyword evidence="3" id="KW-1185">Reference proteome</keyword>